<feature type="region of interest" description="Disordered" evidence="7">
    <location>
        <begin position="331"/>
        <end position="425"/>
    </location>
</feature>
<dbReference type="GO" id="GO:0003714">
    <property type="term" value="F:transcription corepressor activity"/>
    <property type="evidence" value="ECO:0007669"/>
    <property type="project" value="InterPro"/>
</dbReference>
<dbReference type="Pfam" id="PF02671">
    <property type="entry name" value="PAH"/>
    <property type="match status" value="3"/>
</dbReference>
<dbReference type="Proteomes" id="UP001162060">
    <property type="component" value="Unassembled WGS sequence"/>
</dbReference>
<protein>
    <recommendedName>
        <fullName evidence="8">Histone deacetylase interacting domain-containing protein</fullName>
    </recommendedName>
</protein>
<evidence type="ECO:0000313" key="9">
    <source>
        <dbReference type="EMBL" id="CAK7923693.1"/>
    </source>
</evidence>
<feature type="compositionally biased region" description="Polar residues" evidence="7">
    <location>
        <begin position="937"/>
        <end position="955"/>
    </location>
</feature>
<feature type="compositionally biased region" description="Pro residues" evidence="7">
    <location>
        <begin position="361"/>
        <end position="374"/>
    </location>
</feature>
<organism evidence="9 10">
    <name type="scientific">Peronospora matthiolae</name>
    <dbReference type="NCBI Taxonomy" id="2874970"/>
    <lineage>
        <taxon>Eukaryota</taxon>
        <taxon>Sar</taxon>
        <taxon>Stramenopiles</taxon>
        <taxon>Oomycota</taxon>
        <taxon>Peronosporomycetes</taxon>
        <taxon>Peronosporales</taxon>
        <taxon>Peronosporaceae</taxon>
        <taxon>Peronospora</taxon>
    </lineage>
</organism>
<feature type="compositionally biased region" description="Polar residues" evidence="7">
    <location>
        <begin position="1440"/>
        <end position="1449"/>
    </location>
</feature>
<evidence type="ECO:0000313" key="10">
    <source>
        <dbReference type="Proteomes" id="UP001162060"/>
    </source>
</evidence>
<feature type="compositionally biased region" description="Basic and acidic residues" evidence="7">
    <location>
        <begin position="1514"/>
        <end position="1524"/>
    </location>
</feature>
<dbReference type="Pfam" id="PF16879">
    <property type="entry name" value="Sin3a_C"/>
    <property type="match status" value="1"/>
</dbReference>
<dbReference type="GO" id="GO:0000122">
    <property type="term" value="P:negative regulation of transcription by RNA polymerase II"/>
    <property type="evidence" value="ECO:0007669"/>
    <property type="project" value="TreeGrafter"/>
</dbReference>
<evidence type="ECO:0000256" key="1">
    <source>
        <dbReference type="ARBA" id="ARBA00004123"/>
    </source>
</evidence>
<evidence type="ECO:0000256" key="5">
    <source>
        <dbReference type="PROSITE-ProRule" id="PRU00810"/>
    </source>
</evidence>
<evidence type="ECO:0000256" key="2">
    <source>
        <dbReference type="ARBA" id="ARBA00022491"/>
    </source>
</evidence>
<feature type="region of interest" description="Disordered" evidence="7">
    <location>
        <begin position="518"/>
        <end position="610"/>
    </location>
</feature>
<evidence type="ECO:0000256" key="7">
    <source>
        <dbReference type="SAM" id="MobiDB-lite"/>
    </source>
</evidence>
<keyword evidence="6" id="KW-0175">Coiled coil</keyword>
<dbReference type="FunFam" id="1.20.1160.11:FF:000003">
    <property type="entry name" value="Paired amphipathic helix SIN3-like protein"/>
    <property type="match status" value="1"/>
</dbReference>
<dbReference type="SUPFAM" id="SSF47762">
    <property type="entry name" value="PAH2 domain"/>
    <property type="match status" value="3"/>
</dbReference>
<evidence type="ECO:0000256" key="6">
    <source>
        <dbReference type="SAM" id="Coils"/>
    </source>
</evidence>
<feature type="region of interest" description="Disordered" evidence="7">
    <location>
        <begin position="925"/>
        <end position="960"/>
    </location>
</feature>
<evidence type="ECO:0000256" key="3">
    <source>
        <dbReference type="ARBA" id="ARBA00022737"/>
    </source>
</evidence>
<dbReference type="InterPro" id="IPR036600">
    <property type="entry name" value="PAH_sf"/>
</dbReference>
<dbReference type="PANTHER" id="PTHR12346">
    <property type="entry name" value="SIN3B-RELATED"/>
    <property type="match status" value="1"/>
</dbReference>
<keyword evidence="3" id="KW-0677">Repeat</keyword>
<feature type="region of interest" description="Disordered" evidence="7">
    <location>
        <begin position="1494"/>
        <end position="1549"/>
    </location>
</feature>
<dbReference type="InterPro" id="IPR031693">
    <property type="entry name" value="Sin3_C"/>
</dbReference>
<evidence type="ECO:0000256" key="4">
    <source>
        <dbReference type="ARBA" id="ARBA00023242"/>
    </source>
</evidence>
<dbReference type="FunFam" id="1.20.1160.11:FF:000001">
    <property type="entry name" value="Paired amphipathic helix protein Sin3"/>
    <property type="match status" value="1"/>
</dbReference>
<comment type="caution">
    <text evidence="9">The sequence shown here is derived from an EMBL/GenBank/DDBJ whole genome shotgun (WGS) entry which is preliminary data.</text>
</comment>
<evidence type="ECO:0000259" key="8">
    <source>
        <dbReference type="SMART" id="SM00761"/>
    </source>
</evidence>
<reference evidence="9" key="1">
    <citation type="submission" date="2024-01" db="EMBL/GenBank/DDBJ databases">
        <authorList>
            <person name="Webb A."/>
        </authorList>
    </citation>
    <scope>NUCLEOTIDE SEQUENCE</scope>
    <source>
        <strain evidence="9">Pm1</strain>
    </source>
</reference>
<dbReference type="EMBL" id="CAKLBY020000070">
    <property type="protein sequence ID" value="CAK7923693.1"/>
    <property type="molecule type" value="Genomic_DNA"/>
</dbReference>
<dbReference type="InterPro" id="IPR013194">
    <property type="entry name" value="HDAC_interact_dom"/>
</dbReference>
<feature type="compositionally biased region" description="Acidic residues" evidence="7">
    <location>
        <begin position="1380"/>
        <end position="1389"/>
    </location>
</feature>
<feature type="compositionally biased region" description="Polar residues" evidence="7">
    <location>
        <begin position="344"/>
        <end position="357"/>
    </location>
</feature>
<feature type="compositionally biased region" description="Pro residues" evidence="7">
    <location>
        <begin position="31"/>
        <end position="43"/>
    </location>
</feature>
<dbReference type="Pfam" id="PF08295">
    <property type="entry name" value="Sin3_corepress"/>
    <property type="match status" value="1"/>
</dbReference>
<feature type="region of interest" description="Disordered" evidence="7">
    <location>
        <begin position="1"/>
        <end position="134"/>
    </location>
</feature>
<dbReference type="GO" id="GO:0000785">
    <property type="term" value="C:chromatin"/>
    <property type="evidence" value="ECO:0007669"/>
    <property type="project" value="TreeGrafter"/>
</dbReference>
<feature type="region of interest" description="Disordered" evidence="7">
    <location>
        <begin position="155"/>
        <end position="210"/>
    </location>
</feature>
<keyword evidence="4 5" id="KW-0539">Nucleus</keyword>
<dbReference type="InterPro" id="IPR003822">
    <property type="entry name" value="PAH"/>
</dbReference>
<feature type="compositionally biased region" description="Low complexity" evidence="7">
    <location>
        <begin position="44"/>
        <end position="134"/>
    </location>
</feature>
<dbReference type="GO" id="GO:0000118">
    <property type="term" value="C:histone deacetylase complex"/>
    <property type="evidence" value="ECO:0007669"/>
    <property type="project" value="TreeGrafter"/>
</dbReference>
<feature type="compositionally biased region" description="Basic and acidic residues" evidence="7">
    <location>
        <begin position="925"/>
        <end position="936"/>
    </location>
</feature>
<gene>
    <name evidence="9" type="ORF">PM001_LOCUS8843</name>
</gene>
<dbReference type="InterPro" id="IPR039774">
    <property type="entry name" value="Sin3-like"/>
</dbReference>
<dbReference type="PANTHER" id="PTHR12346:SF0">
    <property type="entry name" value="SIN3A, ISOFORM G"/>
    <property type="match status" value="1"/>
</dbReference>
<feature type="compositionally biased region" description="Low complexity" evidence="7">
    <location>
        <begin position="155"/>
        <end position="173"/>
    </location>
</feature>
<dbReference type="SMART" id="SM00761">
    <property type="entry name" value="HDAC_interact"/>
    <property type="match status" value="1"/>
</dbReference>
<accession>A0AAV1TPD9</accession>
<dbReference type="PROSITE" id="PS51477">
    <property type="entry name" value="PAH"/>
    <property type="match status" value="3"/>
</dbReference>
<sequence length="1575" mass="174755">MNPSPYPGGPSDRHGPAPASSSASLDRKTGPPAPPRPSPPPSLTPYHSQPTSLSSQLSHHLHPLHGSSASSSHTLMHALSSSGPSSSSASSRSPHPLATPSSSSSSSLLHAPRGALGPSSSVSGPPSVLSQPQNAVAAAGNAGLLNHAVRLQTSSMSQAMAQQQQQQIHQQTMHPDRLKPSTQSYTVRPSSPRRGETPPPPTSQMPQQYGLDGRMIPTDQVDSDYFQAAMGGGNGGPVPPPPRHRELRVEDALLYLDQVKQQFGDQPDIYNQFLDVMKDFKAQAIDTPGVILRVSTLFRGYPNLILGFNTFLPPGYRIRPDTSIEVIPSQMAGRNGAGQPPPSMYSTVGTQQSSNANLCLRPPPVTIPPPPYSPPELHKPNTASRQHLPPGGHMKTGGKTKKQPQQGQTSSGGNPADRSSTNPVEFDHAIHYVTTIKQRFADEPETYKEFLAILHTYQKEQRSIRQVLDQVSHLFRDHPDLLREFTFFLPDAVQEQAKERLNRAAEKAQQRKDVMALKARKYGLSSQSYQQSDRRNDRGSDSPSSAAMKGGRGMGDDDDAHMKHGKKGSSRAHKDDDHRLSGKALERREKERERERNRAQFNHKRAKRRPYDGKERRTYLAISDVLLDKEEWTIFEKIKKILPSRDNWREFLKCLELYSQEVLDRNEMLSLIRNLFGRHTDLVEEFDRLMCSHGVQKNAKEIWPFIPLAETDLSQCRRATPSYRGLPSSYPIPPCSHRSALEKQVCNDLWVSVPTGSEDFSFKSMRKNQYEEALFKCEDERFEIDMVIETNASTISVLEPLANEIEALKRSEESSGEEGQLWNYVVDKGTFRVTHLNAITRIYGESGTQILELLRQYPAGAIPVILKRLKQKDEEWRRAREDLNRQWKEVNEKNYHKSLDHSSFYFKQKDKKQTSVKTMMQEAKKKLEVDEKRAEVSRTNSDPLLPTGTSTTNVLNAKAPPQPSDIADALKREQLVHPVKTAITSTSIPMTRLPQPASWTKWKPHFVFKFASVRIHKEAFGLLSYAAEKNLSVADKEKISKVWQSFFFPFFHLEEEWLVRKPQHTTVTLEKARMLPIGTEVSSEFGEGTVQQFNKGKAYFTINLAAIGCQAYLQPSALTIQEAADFPPSLPALDSKQDAAKVQADNKSLFYGNQHAYAFLRLYQVLHNRLEQAFDLCEKAKRNRNRRTINPAARALAHAHHSLSASTNEKTGDYQSFVSKLYSLIDGSVDNVKYEDSCRSLMGSTSYFLFTMDKLVAQVLKQMQHLANDDTCQELTKAFVEVKDGPKAVTDASGGETKTTAYLNKTKSIFEGEGAFRIEFNPGVLRKTPLEARGGSTPIGASEPFKIWAPSPRVRAPEFSKWLIEPELAIEYLGSMDDGGHDDDDDDDSPSATPIDTPSATPVYGSPAHDTPVHDSQDDDDDEPIKKSKEVDDMAKGATTPASFGSVEQSDSASSDEFASAAIALESATLLKKRACISSEQDDAVLIASLSSSSAGMYGPLKKSRTVPDAASVGDRDSADKRDTTTASRNEGLRIRAAETPSARAAIPKTEAFKQEVKVEKLPEQTQSLELGQGG</sequence>
<feature type="coiled-coil region" evidence="6">
    <location>
        <begin position="491"/>
        <end position="518"/>
    </location>
</feature>
<feature type="domain" description="Histone deacetylase interacting" evidence="8">
    <location>
        <begin position="715"/>
        <end position="815"/>
    </location>
</feature>
<dbReference type="Gene3D" id="1.20.1160.11">
    <property type="entry name" value="Paired amphipathic helix"/>
    <property type="match status" value="3"/>
</dbReference>
<comment type="subcellular location">
    <subcellularLocation>
        <location evidence="1 5">Nucleus</location>
    </subcellularLocation>
</comment>
<feature type="compositionally biased region" description="Low complexity" evidence="7">
    <location>
        <begin position="403"/>
        <end position="413"/>
    </location>
</feature>
<feature type="compositionally biased region" description="Polar residues" evidence="7">
    <location>
        <begin position="1390"/>
        <end position="1400"/>
    </location>
</feature>
<feature type="compositionally biased region" description="Basic and acidic residues" evidence="7">
    <location>
        <begin position="572"/>
        <end position="598"/>
    </location>
</feature>
<feature type="region of interest" description="Disordered" evidence="7">
    <location>
        <begin position="1374"/>
        <end position="1457"/>
    </location>
</feature>
<proteinExistence type="predicted"/>
<feature type="compositionally biased region" description="Basic and acidic residues" evidence="7">
    <location>
        <begin position="1424"/>
        <end position="1435"/>
    </location>
</feature>
<name>A0AAV1TPD9_9STRA</name>
<feature type="compositionally biased region" description="Polar residues" evidence="7">
    <location>
        <begin position="180"/>
        <end position="189"/>
    </location>
</feature>
<keyword evidence="2" id="KW-0678">Repressor</keyword>